<dbReference type="AlphaFoldDB" id="A0A0G4HQ56"/>
<dbReference type="InterPro" id="IPR002934">
    <property type="entry name" value="Polymerase_NTP_transf_dom"/>
</dbReference>
<reference evidence="3" key="1">
    <citation type="submission" date="2014-11" db="EMBL/GenBank/DDBJ databases">
        <authorList>
            <person name="Otto D Thomas"/>
            <person name="Naeem Raeece"/>
        </authorList>
    </citation>
    <scope>NUCLEOTIDE SEQUENCE</scope>
</reference>
<evidence type="ECO:0000256" key="1">
    <source>
        <dbReference type="SAM" id="MobiDB-lite"/>
    </source>
</evidence>
<dbReference type="VEuPathDB" id="CryptoDB:Cvel_7883"/>
<dbReference type="CDD" id="cd05403">
    <property type="entry name" value="NT_KNTase_like"/>
    <property type="match status" value="1"/>
</dbReference>
<feature type="domain" description="Polymerase nucleotidyl transferase" evidence="2">
    <location>
        <begin position="171"/>
        <end position="237"/>
    </location>
</feature>
<accession>A0A0G4HQ56</accession>
<dbReference type="InterPro" id="IPR043519">
    <property type="entry name" value="NT_sf"/>
</dbReference>
<feature type="region of interest" description="Disordered" evidence="1">
    <location>
        <begin position="1"/>
        <end position="35"/>
    </location>
</feature>
<sequence length="373" mass="41178">MGADPRSQILSAPAAERGQGAQLSTDSEHGPSLTMPGKTRVWAGNLHTYKITGRTGAVAKEERGVWKRQFGPSNAKSSGCRLRPASRVVTSSFVLDWQPSLEIVLLESLCVCRALIFRKGRSVGLLKQIGALLGISWWGLGGSSPSSSSSSSGAAGNGLEDSSAALQWLRGNVVRTQRIGSVALGLESERSDIDLLVVLREGGEDVVDRLFRALVEMQKVGWVRETHPNFANATLERHLYAVSIRQFRRSTEFDLMPVVLGGEGGREMMMTFSERLQRWEPAVMPLLSREFTRAFEETPALWKALRVLKGWNDQLPKLRRNSRGEGKAPIVSMHIPCLALLARNESECLKEVSESSTLVLDLTRVLLRFLMQR</sequence>
<evidence type="ECO:0000313" key="3">
    <source>
        <dbReference type="EMBL" id="CEM46396.1"/>
    </source>
</evidence>
<protein>
    <recommendedName>
        <fullName evidence="2">Polymerase nucleotidyl transferase domain-containing protein</fullName>
    </recommendedName>
</protein>
<gene>
    <name evidence="3" type="ORF">Cvel_7883</name>
</gene>
<dbReference type="SUPFAM" id="SSF81301">
    <property type="entry name" value="Nucleotidyltransferase"/>
    <property type="match status" value="1"/>
</dbReference>
<evidence type="ECO:0000259" key="2">
    <source>
        <dbReference type="Pfam" id="PF01909"/>
    </source>
</evidence>
<organism evidence="3">
    <name type="scientific">Chromera velia CCMP2878</name>
    <dbReference type="NCBI Taxonomy" id="1169474"/>
    <lineage>
        <taxon>Eukaryota</taxon>
        <taxon>Sar</taxon>
        <taxon>Alveolata</taxon>
        <taxon>Colpodellida</taxon>
        <taxon>Chromeraceae</taxon>
        <taxon>Chromera</taxon>
    </lineage>
</organism>
<proteinExistence type="predicted"/>
<dbReference type="EMBL" id="CDMZ01003443">
    <property type="protein sequence ID" value="CEM46396.1"/>
    <property type="molecule type" value="Genomic_DNA"/>
</dbReference>
<name>A0A0G4HQ56_9ALVE</name>
<dbReference type="Pfam" id="PF01909">
    <property type="entry name" value="NTP_transf_2"/>
    <property type="match status" value="1"/>
</dbReference>
<dbReference type="Gene3D" id="3.30.460.10">
    <property type="entry name" value="Beta Polymerase, domain 2"/>
    <property type="match status" value="1"/>
</dbReference>
<dbReference type="GO" id="GO:0016779">
    <property type="term" value="F:nucleotidyltransferase activity"/>
    <property type="evidence" value="ECO:0007669"/>
    <property type="project" value="InterPro"/>
</dbReference>